<feature type="transmembrane region" description="Helical" evidence="1">
    <location>
        <begin position="38"/>
        <end position="57"/>
    </location>
</feature>
<evidence type="ECO:0000313" key="2">
    <source>
        <dbReference type="EMBL" id="STO09251.1"/>
    </source>
</evidence>
<dbReference type="EMBL" id="UGGP01000001">
    <property type="protein sequence ID" value="STO09251.1"/>
    <property type="molecule type" value="Genomic_DNA"/>
</dbReference>
<dbReference type="STRING" id="1397694.GCA_000702585_00093"/>
<accession>A0A377FWQ7</accession>
<proteinExistence type="predicted"/>
<dbReference type="AlphaFoldDB" id="A0A377FWQ7"/>
<keyword evidence="1" id="KW-0472">Membrane</keyword>
<keyword evidence="1" id="KW-0812">Transmembrane</keyword>
<evidence type="ECO:0008006" key="4">
    <source>
        <dbReference type="Google" id="ProtNLM"/>
    </source>
</evidence>
<dbReference type="Proteomes" id="UP000254060">
    <property type="component" value="Unassembled WGS sequence"/>
</dbReference>
<organism evidence="2 3">
    <name type="scientific">Exiguobacterium aurantiacum</name>
    <dbReference type="NCBI Taxonomy" id="33987"/>
    <lineage>
        <taxon>Bacteria</taxon>
        <taxon>Bacillati</taxon>
        <taxon>Bacillota</taxon>
        <taxon>Bacilli</taxon>
        <taxon>Bacillales</taxon>
        <taxon>Bacillales Family XII. Incertae Sedis</taxon>
        <taxon>Exiguobacterium</taxon>
    </lineage>
</organism>
<feature type="transmembrane region" description="Helical" evidence="1">
    <location>
        <begin position="14"/>
        <end position="32"/>
    </location>
</feature>
<gene>
    <name evidence="2" type="ORF">NCTC13163_02668</name>
</gene>
<sequence>MTNQTLRRLRRERIWLRIGLAIPVGVLVLLYTESAIHYLTYAVGMGVASLFTAVVLARRANNVTLDTPAPVKRIVRQLYGIDFLMIAWLGIAFPFSVKFGLSPISIIITLLLGLFVLLTIQWILEGKLRTSLHSEAIINKGDTR</sequence>
<reference evidence="2 3" key="1">
    <citation type="submission" date="2018-06" db="EMBL/GenBank/DDBJ databases">
        <authorList>
            <consortium name="Pathogen Informatics"/>
            <person name="Doyle S."/>
        </authorList>
    </citation>
    <scope>NUCLEOTIDE SEQUENCE [LARGE SCALE GENOMIC DNA]</scope>
    <source>
        <strain evidence="2 3">NCTC13163</strain>
    </source>
</reference>
<feature type="transmembrane region" description="Helical" evidence="1">
    <location>
        <begin position="78"/>
        <end position="97"/>
    </location>
</feature>
<name>A0A377FWQ7_9BACL</name>
<protein>
    <recommendedName>
        <fullName evidence="4">ATP synthase I chain</fullName>
    </recommendedName>
</protein>
<feature type="transmembrane region" description="Helical" evidence="1">
    <location>
        <begin position="103"/>
        <end position="124"/>
    </location>
</feature>
<evidence type="ECO:0000313" key="3">
    <source>
        <dbReference type="Proteomes" id="UP000254060"/>
    </source>
</evidence>
<evidence type="ECO:0000256" key="1">
    <source>
        <dbReference type="SAM" id="Phobius"/>
    </source>
</evidence>
<keyword evidence="1" id="KW-1133">Transmembrane helix</keyword>